<sequence>MVACTSTASTTVLMHRLHTTKSIHFSALPYLPPRFLAPTFSTLFKHLSEAIITWSFKEKFSKINGEIEGEVESTSRYVKECTKPLNDFHYWSVLCITFGEKASANQELNQQIPQLNLPWKILCRVCHVHLLAESDKDEVYAQITLHSEPDESRLPL</sequence>
<dbReference type="EMBL" id="OU503043">
    <property type="protein sequence ID" value="CAI9766031.1"/>
    <property type="molecule type" value="Genomic_DNA"/>
</dbReference>
<dbReference type="AlphaFoldDB" id="A0AAD2DW08"/>
<accession>A0AAD2DW08</accession>
<evidence type="ECO:0000313" key="1">
    <source>
        <dbReference type="EMBL" id="CAI9766031.1"/>
    </source>
</evidence>
<reference evidence="1" key="1">
    <citation type="submission" date="2023-05" db="EMBL/GenBank/DDBJ databases">
        <authorList>
            <person name="Huff M."/>
        </authorList>
    </citation>
    <scope>NUCLEOTIDE SEQUENCE</scope>
</reference>
<keyword evidence="2" id="KW-1185">Reference proteome</keyword>
<proteinExistence type="predicted"/>
<name>A0AAD2DW08_9LAMI</name>
<evidence type="ECO:0000313" key="2">
    <source>
        <dbReference type="Proteomes" id="UP000834106"/>
    </source>
</evidence>
<dbReference type="Proteomes" id="UP000834106">
    <property type="component" value="Chromosome 8"/>
</dbReference>
<gene>
    <name evidence="1" type="ORF">FPE_LOCUS13461</name>
</gene>
<organism evidence="1 2">
    <name type="scientific">Fraxinus pennsylvanica</name>
    <dbReference type="NCBI Taxonomy" id="56036"/>
    <lineage>
        <taxon>Eukaryota</taxon>
        <taxon>Viridiplantae</taxon>
        <taxon>Streptophyta</taxon>
        <taxon>Embryophyta</taxon>
        <taxon>Tracheophyta</taxon>
        <taxon>Spermatophyta</taxon>
        <taxon>Magnoliopsida</taxon>
        <taxon>eudicotyledons</taxon>
        <taxon>Gunneridae</taxon>
        <taxon>Pentapetalae</taxon>
        <taxon>asterids</taxon>
        <taxon>lamiids</taxon>
        <taxon>Lamiales</taxon>
        <taxon>Oleaceae</taxon>
        <taxon>Oleeae</taxon>
        <taxon>Fraxinus</taxon>
    </lineage>
</organism>
<protein>
    <submittedName>
        <fullName evidence="1">Uncharacterized protein</fullName>
    </submittedName>
</protein>